<dbReference type="EMBL" id="JBBWWR010000009">
    <property type="protein sequence ID" value="KAK8961998.1"/>
    <property type="molecule type" value="Genomic_DNA"/>
</dbReference>
<reference evidence="2 3" key="1">
    <citation type="journal article" date="2022" name="Nat. Plants">
        <title>Genomes of leafy and leafless Platanthera orchids illuminate the evolution of mycoheterotrophy.</title>
        <authorList>
            <person name="Li M.H."/>
            <person name="Liu K.W."/>
            <person name="Li Z."/>
            <person name="Lu H.C."/>
            <person name="Ye Q.L."/>
            <person name="Zhang D."/>
            <person name="Wang J.Y."/>
            <person name="Li Y.F."/>
            <person name="Zhong Z.M."/>
            <person name="Liu X."/>
            <person name="Yu X."/>
            <person name="Liu D.K."/>
            <person name="Tu X.D."/>
            <person name="Liu B."/>
            <person name="Hao Y."/>
            <person name="Liao X.Y."/>
            <person name="Jiang Y.T."/>
            <person name="Sun W.H."/>
            <person name="Chen J."/>
            <person name="Chen Y.Q."/>
            <person name="Ai Y."/>
            <person name="Zhai J.W."/>
            <person name="Wu S.S."/>
            <person name="Zhou Z."/>
            <person name="Hsiao Y.Y."/>
            <person name="Wu W.L."/>
            <person name="Chen Y.Y."/>
            <person name="Lin Y.F."/>
            <person name="Hsu J.L."/>
            <person name="Li C.Y."/>
            <person name="Wang Z.W."/>
            <person name="Zhao X."/>
            <person name="Zhong W.Y."/>
            <person name="Ma X.K."/>
            <person name="Ma L."/>
            <person name="Huang J."/>
            <person name="Chen G.Z."/>
            <person name="Huang M.Z."/>
            <person name="Huang L."/>
            <person name="Peng D.H."/>
            <person name="Luo Y.B."/>
            <person name="Zou S.Q."/>
            <person name="Chen S.P."/>
            <person name="Lan S."/>
            <person name="Tsai W.C."/>
            <person name="Van de Peer Y."/>
            <person name="Liu Z.J."/>
        </authorList>
    </citation>
    <scope>NUCLEOTIDE SEQUENCE [LARGE SCALE GENOMIC DNA]</scope>
    <source>
        <strain evidence="2">Lor288</strain>
    </source>
</reference>
<evidence type="ECO:0000313" key="2">
    <source>
        <dbReference type="EMBL" id="KAK8961998.1"/>
    </source>
</evidence>
<evidence type="ECO:0000313" key="3">
    <source>
        <dbReference type="Proteomes" id="UP001412067"/>
    </source>
</evidence>
<proteinExistence type="predicted"/>
<feature type="compositionally biased region" description="Polar residues" evidence="1">
    <location>
        <begin position="93"/>
        <end position="103"/>
    </location>
</feature>
<organism evidence="2 3">
    <name type="scientific">Platanthera guangdongensis</name>
    <dbReference type="NCBI Taxonomy" id="2320717"/>
    <lineage>
        <taxon>Eukaryota</taxon>
        <taxon>Viridiplantae</taxon>
        <taxon>Streptophyta</taxon>
        <taxon>Embryophyta</taxon>
        <taxon>Tracheophyta</taxon>
        <taxon>Spermatophyta</taxon>
        <taxon>Magnoliopsida</taxon>
        <taxon>Liliopsida</taxon>
        <taxon>Asparagales</taxon>
        <taxon>Orchidaceae</taxon>
        <taxon>Orchidoideae</taxon>
        <taxon>Orchideae</taxon>
        <taxon>Orchidinae</taxon>
        <taxon>Platanthera</taxon>
    </lineage>
</organism>
<sequence>MASLLETWIGHMRALTPDTHLKVCEITHGERTTGRDHTPSETAHARLPSFGRDGSRSARSTLARGQPGGTTSQARRLPRDYILLGETAPGETTFSLGKFNPSSDAGRRDLRGEKQCNDLRQLAGSGSYRGTVSTHRSMVVDGTSSMELMLMDNLHKNNFASGQWLGLAEHTEILDVHEHLHLNSIQRGQFLVPHSSISRTCSSIEIDGTTAVDPLRSKVFLVGKLPVISSLQCLLSRCTPARCPHLSSPAARYPNLCQKHVCQAFFLLPRTLPSPPAVAFCIDCHPRKCVYNPASSTQPRPPRPRLNSSPHRDRALPSSSRQNPAPGKFLFLYSASLLHDEVLGGHECEGCISVINWLPHADLLALALGTSAKTLLLYSTSGDLIHKRMTGSQMWDKSLPSEDDDDCPCGKISFWSWLDL</sequence>
<keyword evidence="3" id="KW-1185">Reference proteome</keyword>
<name>A0ABR2MDC5_9ASPA</name>
<evidence type="ECO:0008006" key="4">
    <source>
        <dbReference type="Google" id="ProtNLM"/>
    </source>
</evidence>
<evidence type="ECO:0000256" key="1">
    <source>
        <dbReference type="SAM" id="MobiDB-lite"/>
    </source>
</evidence>
<protein>
    <recommendedName>
        <fullName evidence="4">Recombination activating protein 2</fullName>
    </recommendedName>
</protein>
<feature type="region of interest" description="Disordered" evidence="1">
    <location>
        <begin position="29"/>
        <end position="77"/>
    </location>
</feature>
<feature type="region of interest" description="Disordered" evidence="1">
    <location>
        <begin position="293"/>
        <end position="323"/>
    </location>
</feature>
<dbReference type="Proteomes" id="UP001412067">
    <property type="component" value="Unassembled WGS sequence"/>
</dbReference>
<feature type="region of interest" description="Disordered" evidence="1">
    <location>
        <begin position="93"/>
        <end position="112"/>
    </location>
</feature>
<feature type="compositionally biased region" description="Basic and acidic residues" evidence="1">
    <location>
        <begin position="29"/>
        <end position="39"/>
    </location>
</feature>
<comment type="caution">
    <text evidence="2">The sequence shown here is derived from an EMBL/GenBank/DDBJ whole genome shotgun (WGS) entry which is preliminary data.</text>
</comment>
<gene>
    <name evidence="2" type="ORF">KSP40_PGU000791</name>
</gene>
<accession>A0ABR2MDC5</accession>